<comment type="similarity">
    <text evidence="2">Belongs to the ATPase F chain family.</text>
</comment>
<keyword evidence="4" id="KW-0138">CF(0)</keyword>
<reference evidence="10" key="1">
    <citation type="submission" date="2020-03" db="EMBL/GenBank/DDBJ databases">
        <title>Melopsittacus undulatus (budgerigar) genome, bMelUnd1, maternal haplotype with Z.</title>
        <authorList>
            <person name="Gedman G."/>
            <person name="Mountcastle J."/>
            <person name="Haase B."/>
            <person name="Formenti G."/>
            <person name="Wright T."/>
            <person name="Apodaca J."/>
            <person name="Pelan S."/>
            <person name="Chow W."/>
            <person name="Rhie A."/>
            <person name="Howe K."/>
            <person name="Fedrigo O."/>
            <person name="Jarvis E.D."/>
        </authorList>
    </citation>
    <scope>NUCLEOTIDE SEQUENCE [LARGE SCALE GENOMIC DNA]</scope>
</reference>
<keyword evidence="7" id="KW-0496">Mitochondrion</keyword>
<evidence type="ECO:0000256" key="9">
    <source>
        <dbReference type="ARBA" id="ARBA00023310"/>
    </source>
</evidence>
<accession>A0A8V5G937</accession>
<keyword evidence="8" id="KW-0472">Membrane</keyword>
<comment type="subcellular location">
    <subcellularLocation>
        <location evidence="1">Mitochondrion membrane</location>
    </subcellularLocation>
</comment>
<dbReference type="GO" id="GO:0046933">
    <property type="term" value="F:proton-transporting ATP synthase activity, rotational mechanism"/>
    <property type="evidence" value="ECO:0007669"/>
    <property type="project" value="TreeGrafter"/>
</dbReference>
<keyword evidence="5" id="KW-0375">Hydrogen ion transport</keyword>
<dbReference type="PANTHER" id="PTHR13080:SF19">
    <property type="entry name" value="ATP SYNTHASE SUBUNIT F, MITOCHONDRIAL"/>
    <property type="match status" value="1"/>
</dbReference>
<dbReference type="PANTHER" id="PTHR13080">
    <property type="entry name" value="ATP SYNTHASE F CHAIN, MITOCHONDRIAL-RELATED"/>
    <property type="match status" value="1"/>
</dbReference>
<keyword evidence="3" id="KW-0813">Transport</keyword>
<evidence type="ECO:0000313" key="10">
    <source>
        <dbReference type="Ensembl" id="ENSMUNP00000006696.2"/>
    </source>
</evidence>
<name>A0A8C6J195_MELUD</name>
<keyword evidence="9" id="KW-0066">ATP synthesis</keyword>
<keyword evidence="11" id="KW-1185">Reference proteome</keyword>
<dbReference type="AlphaFoldDB" id="A0A8C6J195"/>
<sequence length="109" mass="12462">RRLMDVRLGELPLWVTTRDLSPQALLGGAQRAWNSYYNKYINVKKGGPAGISMLLAGYCLLSYAWNYQHISKIPCLVPLLFQDFSLLQQQQQSVCHSCYFEALKLLLHS</sequence>
<dbReference type="Proteomes" id="UP000694405">
    <property type="component" value="Chromosome 11"/>
</dbReference>
<evidence type="ECO:0000256" key="3">
    <source>
        <dbReference type="ARBA" id="ARBA00022448"/>
    </source>
</evidence>
<protein>
    <recommendedName>
        <fullName evidence="12">ATP synthase membrane subunit f</fullName>
    </recommendedName>
</protein>
<dbReference type="InterPro" id="IPR019344">
    <property type="entry name" value="F1F0-ATPsyn_F_prd"/>
</dbReference>
<dbReference type="GO" id="GO:0031966">
    <property type="term" value="C:mitochondrial membrane"/>
    <property type="evidence" value="ECO:0007669"/>
    <property type="project" value="UniProtKB-SubCell"/>
</dbReference>
<keyword evidence="6" id="KW-0406">Ion transport</keyword>
<evidence type="ECO:0000256" key="2">
    <source>
        <dbReference type="ARBA" id="ARBA00005895"/>
    </source>
</evidence>
<dbReference type="Ensembl" id="ENSMUNT00000007754.2">
    <property type="protein sequence ID" value="ENSMUNP00000006696.2"/>
    <property type="gene ID" value="ENSMUNG00000005374.2"/>
</dbReference>
<dbReference type="GO" id="GO:0045259">
    <property type="term" value="C:proton-transporting ATP synthase complex"/>
    <property type="evidence" value="ECO:0007669"/>
    <property type="project" value="UniProtKB-KW"/>
</dbReference>
<dbReference type="Pfam" id="PF10206">
    <property type="entry name" value="WRW"/>
    <property type="match status" value="1"/>
</dbReference>
<evidence type="ECO:0000256" key="1">
    <source>
        <dbReference type="ARBA" id="ARBA00004325"/>
    </source>
</evidence>
<accession>A0A8C6J195</accession>
<reference evidence="10" key="2">
    <citation type="submission" date="2025-08" db="UniProtKB">
        <authorList>
            <consortium name="Ensembl"/>
        </authorList>
    </citation>
    <scope>IDENTIFICATION</scope>
</reference>
<proteinExistence type="inferred from homology"/>
<evidence type="ECO:0000256" key="7">
    <source>
        <dbReference type="ARBA" id="ARBA00023128"/>
    </source>
</evidence>
<evidence type="ECO:0008006" key="12">
    <source>
        <dbReference type="Google" id="ProtNLM"/>
    </source>
</evidence>
<reference evidence="10" key="3">
    <citation type="submission" date="2025-09" db="UniProtKB">
        <authorList>
            <consortium name="Ensembl"/>
        </authorList>
    </citation>
    <scope>IDENTIFICATION</scope>
</reference>
<evidence type="ECO:0000313" key="11">
    <source>
        <dbReference type="Proteomes" id="UP000694405"/>
    </source>
</evidence>
<organism evidence="10 11">
    <name type="scientific">Melopsittacus undulatus</name>
    <name type="common">Budgerigar</name>
    <name type="synonym">Psittacus undulatus</name>
    <dbReference type="NCBI Taxonomy" id="13146"/>
    <lineage>
        <taxon>Eukaryota</taxon>
        <taxon>Metazoa</taxon>
        <taxon>Chordata</taxon>
        <taxon>Craniata</taxon>
        <taxon>Vertebrata</taxon>
        <taxon>Euteleostomi</taxon>
        <taxon>Archelosauria</taxon>
        <taxon>Archosauria</taxon>
        <taxon>Dinosauria</taxon>
        <taxon>Saurischia</taxon>
        <taxon>Theropoda</taxon>
        <taxon>Coelurosauria</taxon>
        <taxon>Aves</taxon>
        <taxon>Neognathae</taxon>
        <taxon>Neoaves</taxon>
        <taxon>Telluraves</taxon>
        <taxon>Australaves</taxon>
        <taxon>Psittaciformes</taxon>
        <taxon>Psittaculidae</taxon>
        <taxon>Melopsittacus</taxon>
    </lineage>
</organism>
<evidence type="ECO:0000256" key="4">
    <source>
        <dbReference type="ARBA" id="ARBA00022547"/>
    </source>
</evidence>
<evidence type="ECO:0000256" key="8">
    <source>
        <dbReference type="ARBA" id="ARBA00023136"/>
    </source>
</evidence>
<evidence type="ECO:0000256" key="5">
    <source>
        <dbReference type="ARBA" id="ARBA00022781"/>
    </source>
</evidence>
<dbReference type="GO" id="GO:0042776">
    <property type="term" value="P:proton motive force-driven mitochondrial ATP synthesis"/>
    <property type="evidence" value="ECO:0007669"/>
    <property type="project" value="TreeGrafter"/>
</dbReference>
<evidence type="ECO:0000256" key="6">
    <source>
        <dbReference type="ARBA" id="ARBA00023065"/>
    </source>
</evidence>